<protein>
    <recommendedName>
        <fullName evidence="1 9">Nucleoprotein</fullName>
        <shortName evidence="9">NP</shortName>
        <shortName evidence="9">Protein N</shortName>
    </recommendedName>
    <alternativeName>
        <fullName evidence="8 9">Nucleocapsid protein</fullName>
    </alternativeName>
</protein>
<reference evidence="11 12" key="2">
    <citation type="journal article" date="2016" name="Arch. Virol.">
        <title>Complete genome sequence of a new enamovirus from Argentina infecting alfalfa plants showing dwarfism symptoms.</title>
        <authorList>
            <person name="Bejerman N."/>
            <person name="Giolitti F."/>
            <person name="Trucco V."/>
            <person name="de Breuil S."/>
            <person name="Dietzgen R.G."/>
            <person name="Lenardon S."/>
        </authorList>
    </citation>
    <scope>NUCLEOTIDE SEQUENCE [LARGE SCALE GENOMIC DNA]</scope>
    <source>
        <strain evidence="11">LC</strain>
    </source>
</reference>
<keyword evidence="4 9" id="KW-0946">Virion</keyword>
<evidence type="ECO:0000256" key="1">
    <source>
        <dbReference type="ARBA" id="ARBA00014389"/>
    </source>
</evidence>
<keyword evidence="3 9" id="KW-0167">Capsid protein</keyword>
<dbReference type="GO" id="GO:0019013">
    <property type="term" value="C:viral nucleocapsid"/>
    <property type="evidence" value="ECO:0007669"/>
    <property type="project" value="UniProtKB-UniRule"/>
</dbReference>
<evidence type="ECO:0000256" key="2">
    <source>
        <dbReference type="ARBA" id="ARBA00022497"/>
    </source>
</evidence>
<reference evidence="11 12" key="3">
    <citation type="journal article" date="2019" name="Arch. Virol.">
        <title>Novel bird's-foot trefoil RNA viruses provide insights into a clade of legume-associated enamoviruses and rhabdoviruses.</title>
        <authorList>
            <person name="Debat H.J."/>
            <person name="Bejerman N."/>
        </authorList>
    </citation>
    <scope>NUCLEOTIDE SEQUENCE [LARGE SCALE GENOMIC DNA]</scope>
    <source>
        <strain evidence="11">LC</strain>
    </source>
</reference>
<evidence type="ECO:0000313" key="11">
    <source>
        <dbReference type="EMBL" id="DBA08161.1"/>
    </source>
</evidence>
<reference evidence="11 12" key="1">
    <citation type="journal article" date="2015" name="Virus Res.">
        <title>Complete genome sequence and intracellular protein localization of Datura yellow vein nucleorhabdovirus.</title>
        <authorList>
            <person name="Dietzgen R.G."/>
            <person name="Innes D.J."/>
            <person name="Bejerman N."/>
        </authorList>
    </citation>
    <scope>NUCLEOTIDE SEQUENCE [LARGE SCALE GENOMIC DNA]</scope>
    <source>
        <strain evidence="11">LC</strain>
    </source>
</reference>
<evidence type="ECO:0000313" key="12">
    <source>
        <dbReference type="Proteomes" id="UP001249879"/>
    </source>
</evidence>
<dbReference type="GO" id="GO:1990904">
    <property type="term" value="C:ribonucleoprotein complex"/>
    <property type="evidence" value="ECO:0007669"/>
    <property type="project" value="UniProtKB-UniRule"/>
</dbReference>
<evidence type="ECO:0000256" key="10">
    <source>
        <dbReference type="SAM" id="MobiDB-lite"/>
    </source>
</evidence>
<dbReference type="Proteomes" id="UP001249879">
    <property type="component" value="Segment"/>
</dbReference>
<dbReference type="EMBL" id="BK010826">
    <property type="protein sequence ID" value="DBA08161.1"/>
    <property type="molecule type" value="Viral_cRNA"/>
</dbReference>
<keyword evidence="2 9" id="KW-1139">Helical capsid protein</keyword>
<evidence type="ECO:0000256" key="8">
    <source>
        <dbReference type="ARBA" id="ARBA00033344"/>
    </source>
</evidence>
<comment type="subunit">
    <text evidence="9">Homomultimerizes to form the nucleocapsid. Binds to viral genomic RNA.</text>
</comment>
<dbReference type="Pfam" id="PF03216">
    <property type="entry name" value="Rhabdo_ncap_2"/>
    <property type="match status" value="1"/>
</dbReference>
<keyword evidence="5 9" id="KW-0694">RNA-binding</keyword>
<proteinExistence type="inferred from homology"/>
<dbReference type="GO" id="GO:0019029">
    <property type="term" value="C:helical viral capsid"/>
    <property type="evidence" value="ECO:0007669"/>
    <property type="project" value="UniProtKB-UniRule"/>
</dbReference>
<dbReference type="GO" id="GO:0003723">
    <property type="term" value="F:RNA binding"/>
    <property type="evidence" value="ECO:0007669"/>
    <property type="project" value="UniProtKB-UniRule"/>
</dbReference>
<comment type="similarity">
    <text evidence="9">Belongs to the nucleorhabdovirus nucleocapsid protein family.</text>
</comment>
<name>A0A9Y0T896_9RHAB</name>
<evidence type="ECO:0000256" key="7">
    <source>
        <dbReference type="ARBA" id="ARBA00023274"/>
    </source>
</evidence>
<feature type="region of interest" description="Disordered" evidence="10">
    <location>
        <begin position="414"/>
        <end position="462"/>
    </location>
</feature>
<keyword evidence="6 9" id="KW-0543">Viral nucleoprotein</keyword>
<evidence type="ECO:0000256" key="4">
    <source>
        <dbReference type="ARBA" id="ARBA00022844"/>
    </source>
</evidence>
<evidence type="ECO:0000256" key="6">
    <source>
        <dbReference type="ARBA" id="ARBA00023086"/>
    </source>
</evidence>
<comment type="function">
    <text evidence="9">Encapsidates the genome, protecting it from nucleases. The encapsidated genomic RNA is termed the nucleocapsid (NC) and serves as template for viral transcription and replication.</text>
</comment>
<accession>A0A9Y0T896</accession>
<dbReference type="InterPro" id="IPR004902">
    <property type="entry name" value="Rhabdo_ncap_2"/>
</dbReference>
<comment type="subcellular location">
    <subcellularLocation>
        <location evidence="9">Virion</location>
    </subcellularLocation>
    <subcellularLocation>
        <location evidence="9">Host cytoplasm</location>
    </subcellularLocation>
</comment>
<evidence type="ECO:0000256" key="5">
    <source>
        <dbReference type="ARBA" id="ARBA00022884"/>
    </source>
</evidence>
<keyword evidence="7 9" id="KW-0687">Ribonucleoprotein</keyword>
<organism evidence="11 12">
    <name type="scientific">birds-foot trefoil-associated virus</name>
    <dbReference type="NCBI Taxonomy" id="3121202"/>
    <lineage>
        <taxon>Viruses</taxon>
        <taxon>Riboviria</taxon>
        <taxon>Orthornavirae</taxon>
        <taxon>Negarnaviricota</taxon>
        <taxon>Haploviricotina</taxon>
        <taxon>Monjiviricetes</taxon>
        <taxon>Mononegavirales</taxon>
        <taxon>Rhabdoviridae</taxon>
        <taxon>Betarhabdovirinae</taxon>
        <taxon>Betanucleorhabdovirus</taxon>
        <taxon>Betanucleorhabdovirus loti</taxon>
    </lineage>
</organism>
<evidence type="ECO:0000256" key="3">
    <source>
        <dbReference type="ARBA" id="ARBA00022561"/>
    </source>
</evidence>
<evidence type="ECO:0000256" key="9">
    <source>
        <dbReference type="RuleBase" id="RU369108"/>
    </source>
</evidence>
<dbReference type="GO" id="GO:0030430">
    <property type="term" value="C:host cell cytoplasm"/>
    <property type="evidence" value="ECO:0007669"/>
    <property type="project" value="UniProtKB-SubCell"/>
</dbReference>
<keyword evidence="12" id="KW-1185">Reference proteome</keyword>
<keyword evidence="9" id="KW-1035">Host cytoplasm</keyword>
<sequence length="462" mass="52125">MADITLEELKAIRPQYTSLSSVLRPEISSGQCVHREYTFQDAARFPIYKVRDLKNDEIVSIFKNITEVKKSLNERDLYNIVSIALNVKDPFTNQRTIPDPFTPDVRCADFETAQPSESSEVNMLKEGGVHTITTIVPTSVPMETSDSPTESIDEQASAICFLFAWLTRYVVKSPSQALSIQYSKVQDTYMKFYQKSSKIFDKFQADKLWILSLRNAFDAFLRVRNTLVLYVANAETVSKATPRIFNLLRYLFFQNLEFMGMHAYVSIVMIMSRIALPPAQILTWLRMSGSELAIDEAYKIMANHDNGMKEGGATSERLWKYARILDAGYFNQLQTSYAAELIATLAYIEIKLGISKEAGHSSPLNITVIADNKHIRDIGKAKAEAFMECKARSISLARDASAVDKIYAKRMGLDVSNLPPPERPGHSQKRKEPVEAPRSEPVLPIKKPRDPPGRNIPPPPPF</sequence>